<evidence type="ECO:0000259" key="2">
    <source>
        <dbReference type="Pfam" id="PF06985"/>
    </source>
</evidence>
<keyword evidence="4" id="KW-1185">Reference proteome</keyword>
<comment type="caution">
    <text evidence="3">The sequence shown here is derived from an EMBL/GenBank/DDBJ whole genome shotgun (WGS) entry which is preliminary data.</text>
</comment>
<organism evidence="3 4">
    <name type="scientific">Fusarium phyllophilum</name>
    <dbReference type="NCBI Taxonomy" id="47803"/>
    <lineage>
        <taxon>Eukaryota</taxon>
        <taxon>Fungi</taxon>
        <taxon>Dikarya</taxon>
        <taxon>Ascomycota</taxon>
        <taxon>Pezizomycotina</taxon>
        <taxon>Sordariomycetes</taxon>
        <taxon>Hypocreomycetidae</taxon>
        <taxon>Hypocreales</taxon>
        <taxon>Nectriaceae</taxon>
        <taxon>Fusarium</taxon>
        <taxon>Fusarium fujikuroi species complex</taxon>
    </lineage>
</organism>
<dbReference type="Pfam" id="PF06985">
    <property type="entry name" value="HET"/>
    <property type="match status" value="1"/>
</dbReference>
<evidence type="ECO:0000313" key="4">
    <source>
        <dbReference type="Proteomes" id="UP000582016"/>
    </source>
</evidence>
<dbReference type="InterPro" id="IPR052895">
    <property type="entry name" value="HetReg/Transcr_Mod"/>
</dbReference>
<feature type="domain" description="Heterokaryon incompatibility" evidence="2">
    <location>
        <begin position="149"/>
        <end position="294"/>
    </location>
</feature>
<sequence length="682" mass="77804">MDQQEHSCKKHDFVVLPVSETFMRTCLSCGLIEDVQLSQQKQQADPWEGWLRAEIQPLSWPYCVQYSETIERTSMKTAKGNEDVYSYRLNTQTSFQNVAQRERNPYYIYSDLPKGSCIRLLELLPGHRLEILSGRLFEVWWEQETCPPYSALSYTWADENANSSPSNLIFLDQEQKVLRITRNCDRALRSLRHKTQSKLLWVDSICINQSSPSERSHQVGLMKAIYSKAITVHSYVGEAVCGDDSTGTEAMTLLNDLQVNEISGMLSPIKTSNISILNKFFARSYFARLWIVQELLLAQSITIHCGEVSLTVTNESISQLYEQGVKVPSWVRFAGKARSNTEQTPLDLRDLLAATSVCRVTDLRDKIFGLLGLISNVQASELSPDYELMVREVYIGVAAYLIQKSHCCDLIQHANPYWVRNWAEIDHQICKDDYGIPSWVPLWDVDIPLQASQGIYRHIEQIELDSKRLLSKETLVACCTIRSIEAWPHGNNSGCDGTARCCKMVDHKSGFLTTRIETVLRLTSSLEPAISVGSEFREMEDNEYFTGFWNLKDGLKLAIRSFAWALRSTSPHGEIHLIRIEGCTALFLAQPTSDNGKYRLIGSCVAAIVCQPRKPSPTEILKSDDLHRYLRIEPLTVEMIHFIANWRIQVLELTGEDPEDREHISSIKDQSYQKPRGEVDWR</sequence>
<evidence type="ECO:0000256" key="1">
    <source>
        <dbReference type="SAM" id="MobiDB-lite"/>
    </source>
</evidence>
<gene>
    <name evidence="3" type="ORF">FPHYL_3838</name>
</gene>
<protein>
    <submittedName>
        <fullName evidence="3">Heterokaryon incompatibility protein het-6</fullName>
    </submittedName>
</protein>
<dbReference type="PANTHER" id="PTHR24148">
    <property type="entry name" value="ANKYRIN REPEAT DOMAIN-CONTAINING PROTEIN 39 HOMOLOG-RELATED"/>
    <property type="match status" value="1"/>
</dbReference>
<accession>A0A8H5K4J3</accession>
<dbReference type="InterPro" id="IPR010730">
    <property type="entry name" value="HET"/>
</dbReference>
<name>A0A8H5K4J3_9HYPO</name>
<dbReference type="PANTHER" id="PTHR24148:SF73">
    <property type="entry name" value="HET DOMAIN PROTEIN (AFU_ORTHOLOGUE AFUA_8G01020)"/>
    <property type="match status" value="1"/>
</dbReference>
<dbReference type="EMBL" id="JAAOAQ010000120">
    <property type="protein sequence ID" value="KAF5566207.1"/>
    <property type="molecule type" value="Genomic_DNA"/>
</dbReference>
<proteinExistence type="predicted"/>
<dbReference type="Proteomes" id="UP000582016">
    <property type="component" value="Unassembled WGS sequence"/>
</dbReference>
<dbReference type="AlphaFoldDB" id="A0A8H5K4J3"/>
<dbReference type="OrthoDB" id="2157530at2759"/>
<feature type="region of interest" description="Disordered" evidence="1">
    <location>
        <begin position="659"/>
        <end position="682"/>
    </location>
</feature>
<evidence type="ECO:0000313" key="3">
    <source>
        <dbReference type="EMBL" id="KAF5566207.1"/>
    </source>
</evidence>
<reference evidence="3 4" key="1">
    <citation type="submission" date="2020-05" db="EMBL/GenBank/DDBJ databases">
        <title>Identification and distribution of gene clusters putatively required for synthesis of sphingolipid metabolism inhibitors in phylogenetically diverse species of the filamentous fungus Fusarium.</title>
        <authorList>
            <person name="Kim H.-S."/>
            <person name="Busman M."/>
            <person name="Brown D.W."/>
            <person name="Divon H."/>
            <person name="Uhlig S."/>
            <person name="Proctor R.H."/>
        </authorList>
    </citation>
    <scope>NUCLEOTIDE SEQUENCE [LARGE SCALE GENOMIC DNA]</scope>
    <source>
        <strain evidence="3 4">NRRL 13617</strain>
    </source>
</reference>